<keyword evidence="4" id="KW-0732">Signal</keyword>
<evidence type="ECO:0000313" key="10">
    <source>
        <dbReference type="Proteomes" id="UP000220006"/>
    </source>
</evidence>
<evidence type="ECO:0000256" key="2">
    <source>
        <dbReference type="ARBA" id="ARBA00022512"/>
    </source>
</evidence>
<accession>A0A2A7HUE8</accession>
<evidence type="ECO:0000256" key="5">
    <source>
        <dbReference type="ARBA" id="ARBA00023088"/>
    </source>
</evidence>
<feature type="domain" description="Gram-positive cocci surface proteins LPxTG" evidence="8">
    <location>
        <begin position="95"/>
        <end position="133"/>
    </location>
</feature>
<keyword evidence="2" id="KW-0134">Cell wall</keyword>
<dbReference type="InterPro" id="IPR019931">
    <property type="entry name" value="LPXTG_anchor"/>
</dbReference>
<dbReference type="EMBL" id="NVLK01000035">
    <property type="protein sequence ID" value="PEC20809.1"/>
    <property type="molecule type" value="Genomic_DNA"/>
</dbReference>
<feature type="compositionally biased region" description="Polar residues" evidence="6">
    <location>
        <begin position="45"/>
        <end position="60"/>
    </location>
</feature>
<sequence>MSFEVAISHVETFALEGYLINEETLSFKIQEDGEIIKHTVKDQKQPTPSTPHQPEQPQKTEQLKVTDKPVTPQQIITKPQLRKTSGKVEKLEGNLPTTGGKAENPHLKWIGFAFIVLVSIGFVFAIRNRKKAE</sequence>
<keyword evidence="5" id="KW-0572">Peptidoglycan-anchor</keyword>
<feature type="transmembrane region" description="Helical" evidence="7">
    <location>
        <begin position="109"/>
        <end position="126"/>
    </location>
</feature>
<keyword evidence="7" id="KW-1133">Transmembrane helix</keyword>
<reference evidence="9 10" key="1">
    <citation type="submission" date="2017-09" db="EMBL/GenBank/DDBJ databases">
        <title>Large-scale bioinformatics analysis of Bacillus genomes uncovers conserved roles of natural products in bacterial physiology.</title>
        <authorList>
            <consortium name="Agbiome Team Llc"/>
            <person name="Bleich R.M."/>
            <person name="Grubbs K.J."/>
            <person name="Santa Maria K.C."/>
            <person name="Allen S.E."/>
            <person name="Farag S."/>
            <person name="Shank E.A."/>
            <person name="Bowers A."/>
        </authorList>
    </citation>
    <scope>NUCLEOTIDE SEQUENCE [LARGE SCALE GENOMIC DNA]</scope>
    <source>
        <strain evidence="9 10">AFS096845</strain>
    </source>
</reference>
<evidence type="ECO:0000256" key="4">
    <source>
        <dbReference type="ARBA" id="ARBA00022729"/>
    </source>
</evidence>
<keyword evidence="7" id="KW-0812">Transmembrane</keyword>
<evidence type="ECO:0000256" key="3">
    <source>
        <dbReference type="ARBA" id="ARBA00022525"/>
    </source>
</evidence>
<evidence type="ECO:0000313" key="9">
    <source>
        <dbReference type="EMBL" id="PEC20809.1"/>
    </source>
</evidence>
<dbReference type="PROSITE" id="PS50847">
    <property type="entry name" value="GRAM_POS_ANCHORING"/>
    <property type="match status" value="1"/>
</dbReference>
<comment type="caution">
    <text evidence="9">The sequence shown here is derived from an EMBL/GenBank/DDBJ whole genome shotgun (WGS) entry which is preliminary data.</text>
</comment>
<protein>
    <recommendedName>
        <fullName evidence="8">Gram-positive cocci surface proteins LPxTG domain-containing protein</fullName>
    </recommendedName>
</protein>
<proteinExistence type="predicted"/>
<dbReference type="NCBIfam" id="TIGR01167">
    <property type="entry name" value="LPXTG_anchor"/>
    <property type="match status" value="1"/>
</dbReference>
<evidence type="ECO:0000256" key="6">
    <source>
        <dbReference type="SAM" id="MobiDB-lite"/>
    </source>
</evidence>
<feature type="region of interest" description="Disordered" evidence="6">
    <location>
        <begin position="40"/>
        <end position="102"/>
    </location>
</feature>
<dbReference type="AlphaFoldDB" id="A0A2A7HUE8"/>
<keyword evidence="3" id="KW-0964">Secreted</keyword>
<comment type="subcellular location">
    <subcellularLocation>
        <location evidence="1">Secreted</location>
        <location evidence="1">Cell wall</location>
        <topology evidence="1">Peptidoglycan-anchor</topology>
    </subcellularLocation>
</comment>
<keyword evidence="7" id="KW-0472">Membrane</keyword>
<evidence type="ECO:0000259" key="8">
    <source>
        <dbReference type="PROSITE" id="PS50847"/>
    </source>
</evidence>
<evidence type="ECO:0000256" key="1">
    <source>
        <dbReference type="ARBA" id="ARBA00004168"/>
    </source>
</evidence>
<evidence type="ECO:0000256" key="7">
    <source>
        <dbReference type="SAM" id="Phobius"/>
    </source>
</evidence>
<gene>
    <name evidence="9" type="ORF">COM96_17330</name>
</gene>
<dbReference type="Proteomes" id="UP000220006">
    <property type="component" value="Unassembled WGS sequence"/>
</dbReference>
<name>A0A2A7HUE8_BACCE</name>
<organism evidence="9 10">
    <name type="scientific">Bacillus cereus</name>
    <dbReference type="NCBI Taxonomy" id="1396"/>
    <lineage>
        <taxon>Bacteria</taxon>
        <taxon>Bacillati</taxon>
        <taxon>Bacillota</taxon>
        <taxon>Bacilli</taxon>
        <taxon>Bacillales</taxon>
        <taxon>Bacillaceae</taxon>
        <taxon>Bacillus</taxon>
        <taxon>Bacillus cereus group</taxon>
    </lineage>
</organism>